<dbReference type="AlphaFoldDB" id="D1QRR7"/>
<evidence type="ECO:0000313" key="1">
    <source>
        <dbReference type="EMBL" id="EFB31924.1"/>
    </source>
</evidence>
<name>D1QRR7_9BACT</name>
<organism evidence="1 2">
    <name type="scientific">Segatella oris F0302</name>
    <dbReference type="NCBI Taxonomy" id="649760"/>
    <lineage>
        <taxon>Bacteria</taxon>
        <taxon>Pseudomonadati</taxon>
        <taxon>Bacteroidota</taxon>
        <taxon>Bacteroidia</taxon>
        <taxon>Bacteroidales</taxon>
        <taxon>Prevotellaceae</taxon>
        <taxon>Segatella</taxon>
    </lineage>
</organism>
<dbReference type="Proteomes" id="UP000004079">
    <property type="component" value="Unassembled WGS sequence"/>
</dbReference>
<protein>
    <submittedName>
        <fullName evidence="1">Uncharacterized protein</fullName>
    </submittedName>
</protein>
<dbReference type="HOGENOM" id="CLU_3274629_0_0_10"/>
<comment type="caution">
    <text evidence="1">The sequence shown here is derived from an EMBL/GenBank/DDBJ whole genome shotgun (WGS) entry which is preliminary data.</text>
</comment>
<evidence type="ECO:0000313" key="2">
    <source>
        <dbReference type="Proteomes" id="UP000004079"/>
    </source>
</evidence>
<dbReference type="EMBL" id="ACUZ02000031">
    <property type="protein sequence ID" value="EFB31924.1"/>
    <property type="molecule type" value="Genomic_DNA"/>
</dbReference>
<gene>
    <name evidence="1" type="ORF">HMPREF0971_01673</name>
</gene>
<sequence length="41" mass="4956">MIFFIKRFSALFFSKYKISLLQSILNFKPSAIHWLSIDYKI</sequence>
<reference evidence="1 2" key="1">
    <citation type="submission" date="2009-11" db="EMBL/GenBank/DDBJ databases">
        <authorList>
            <person name="Weinstock G."/>
            <person name="Sodergren E."/>
            <person name="Clifton S."/>
            <person name="Fulton L."/>
            <person name="Fulton B."/>
            <person name="Courtney L."/>
            <person name="Fronick C."/>
            <person name="Harrison M."/>
            <person name="Strong C."/>
            <person name="Farmer C."/>
            <person name="Delahaunty K."/>
            <person name="Markovic C."/>
            <person name="Hall O."/>
            <person name="Minx P."/>
            <person name="Tomlinson C."/>
            <person name="Mitreva M."/>
            <person name="Nelson J."/>
            <person name="Hou S."/>
            <person name="Wollam A."/>
            <person name="Pepin K.H."/>
            <person name="Johnson M."/>
            <person name="Bhonagiri V."/>
            <person name="Nash W.E."/>
            <person name="Warren W."/>
            <person name="Chinwalla A."/>
            <person name="Mardis E.R."/>
            <person name="Wilson R.K."/>
        </authorList>
    </citation>
    <scope>NUCLEOTIDE SEQUENCE [LARGE SCALE GENOMIC DNA]</scope>
    <source>
        <strain evidence="1 2">F0302</strain>
    </source>
</reference>
<accession>D1QRR7</accession>
<proteinExistence type="predicted"/>